<dbReference type="EMBL" id="SRLO01000147">
    <property type="protein sequence ID" value="TNN71635.1"/>
    <property type="molecule type" value="Genomic_DNA"/>
</dbReference>
<name>A0A4Z2I2E0_9TELE</name>
<feature type="region of interest" description="Disordered" evidence="1">
    <location>
        <begin position="1"/>
        <end position="49"/>
    </location>
</feature>
<keyword evidence="3" id="KW-1185">Reference proteome</keyword>
<dbReference type="AlphaFoldDB" id="A0A4Z2I2E0"/>
<protein>
    <submittedName>
        <fullName evidence="2">Uncharacterized protein</fullName>
    </submittedName>
</protein>
<gene>
    <name evidence="2" type="ORF">EYF80_018160</name>
</gene>
<evidence type="ECO:0000313" key="3">
    <source>
        <dbReference type="Proteomes" id="UP000314294"/>
    </source>
</evidence>
<evidence type="ECO:0000256" key="1">
    <source>
        <dbReference type="SAM" id="MobiDB-lite"/>
    </source>
</evidence>
<feature type="compositionally biased region" description="Basic and acidic residues" evidence="1">
    <location>
        <begin position="1"/>
        <end position="13"/>
    </location>
</feature>
<evidence type="ECO:0000313" key="2">
    <source>
        <dbReference type="EMBL" id="TNN71635.1"/>
    </source>
</evidence>
<proteinExistence type="predicted"/>
<organism evidence="2 3">
    <name type="scientific">Liparis tanakae</name>
    <name type="common">Tanaka's snailfish</name>
    <dbReference type="NCBI Taxonomy" id="230148"/>
    <lineage>
        <taxon>Eukaryota</taxon>
        <taxon>Metazoa</taxon>
        <taxon>Chordata</taxon>
        <taxon>Craniata</taxon>
        <taxon>Vertebrata</taxon>
        <taxon>Euteleostomi</taxon>
        <taxon>Actinopterygii</taxon>
        <taxon>Neopterygii</taxon>
        <taxon>Teleostei</taxon>
        <taxon>Neoteleostei</taxon>
        <taxon>Acanthomorphata</taxon>
        <taxon>Eupercaria</taxon>
        <taxon>Perciformes</taxon>
        <taxon>Cottioidei</taxon>
        <taxon>Cottales</taxon>
        <taxon>Liparidae</taxon>
        <taxon>Liparis</taxon>
    </lineage>
</organism>
<sequence length="154" mass="16609">MLKNPPDRVEPRLRSRPARGAGAGTRADRGRESPGAPVASPAARAPPAVDEWVPAVESTRRETGDAAHLALAGGEGMRLRGGRDFDPSSYLELAPPPPGPVAWLPGVLSKGVRLRLRLDRRDNRGRGCWQLVDLEAESEPDGRRLRSRAPDACQ</sequence>
<accession>A0A4Z2I2E0</accession>
<comment type="caution">
    <text evidence="2">The sequence shown here is derived from an EMBL/GenBank/DDBJ whole genome shotgun (WGS) entry which is preliminary data.</text>
</comment>
<reference evidence="2 3" key="1">
    <citation type="submission" date="2019-03" db="EMBL/GenBank/DDBJ databases">
        <title>First draft genome of Liparis tanakae, snailfish: a comprehensive survey of snailfish specific genes.</title>
        <authorList>
            <person name="Kim W."/>
            <person name="Song I."/>
            <person name="Jeong J.-H."/>
            <person name="Kim D."/>
            <person name="Kim S."/>
            <person name="Ryu S."/>
            <person name="Song J.Y."/>
            <person name="Lee S.K."/>
        </authorList>
    </citation>
    <scope>NUCLEOTIDE SEQUENCE [LARGE SCALE GENOMIC DNA]</scope>
    <source>
        <tissue evidence="2">Muscle</tissue>
    </source>
</reference>
<dbReference type="Proteomes" id="UP000314294">
    <property type="component" value="Unassembled WGS sequence"/>
</dbReference>
<feature type="compositionally biased region" description="Low complexity" evidence="1">
    <location>
        <begin position="34"/>
        <end position="48"/>
    </location>
</feature>